<name>A0ACA9P7L3_9GLOM</name>
<proteinExistence type="predicted"/>
<reference evidence="1" key="1">
    <citation type="submission" date="2021-06" db="EMBL/GenBank/DDBJ databases">
        <authorList>
            <person name="Kallberg Y."/>
            <person name="Tangrot J."/>
            <person name="Rosling A."/>
        </authorList>
    </citation>
    <scope>NUCLEOTIDE SEQUENCE</scope>
    <source>
        <strain evidence="1">IL203A</strain>
    </source>
</reference>
<keyword evidence="2" id="KW-1185">Reference proteome</keyword>
<evidence type="ECO:0000313" key="2">
    <source>
        <dbReference type="Proteomes" id="UP000789702"/>
    </source>
</evidence>
<sequence length="47" mass="5292">MGLLAGSHSIRINIVNIVVTDLIDPAVSIRVIDIIEMRDYRIKELDT</sequence>
<feature type="non-terminal residue" evidence="1">
    <location>
        <position position="47"/>
    </location>
</feature>
<gene>
    <name evidence="1" type="ORF">DHETER_LOCUS11234</name>
</gene>
<accession>A0ACA9P7L3</accession>
<dbReference type="Proteomes" id="UP000789702">
    <property type="component" value="Unassembled WGS sequence"/>
</dbReference>
<organism evidence="1 2">
    <name type="scientific">Dentiscutata heterogama</name>
    <dbReference type="NCBI Taxonomy" id="1316150"/>
    <lineage>
        <taxon>Eukaryota</taxon>
        <taxon>Fungi</taxon>
        <taxon>Fungi incertae sedis</taxon>
        <taxon>Mucoromycota</taxon>
        <taxon>Glomeromycotina</taxon>
        <taxon>Glomeromycetes</taxon>
        <taxon>Diversisporales</taxon>
        <taxon>Gigasporaceae</taxon>
        <taxon>Dentiscutata</taxon>
    </lineage>
</organism>
<comment type="caution">
    <text evidence="1">The sequence shown here is derived from an EMBL/GenBank/DDBJ whole genome shotgun (WGS) entry which is preliminary data.</text>
</comment>
<dbReference type="EMBL" id="CAJVPU010023968">
    <property type="protein sequence ID" value="CAG8690624.1"/>
    <property type="molecule type" value="Genomic_DNA"/>
</dbReference>
<evidence type="ECO:0000313" key="1">
    <source>
        <dbReference type="EMBL" id="CAG8690624.1"/>
    </source>
</evidence>
<protein>
    <submittedName>
        <fullName evidence="1">14008_t:CDS:1</fullName>
    </submittedName>
</protein>